<evidence type="ECO:0008006" key="3">
    <source>
        <dbReference type="Google" id="ProtNLM"/>
    </source>
</evidence>
<accession>A0AAD8ZR20</accession>
<dbReference type="PANTHER" id="PTHR15503:SF36">
    <property type="entry name" value="RETROTRANSPOSON GAG-LIKE PROTEIN 5"/>
    <property type="match status" value="1"/>
</dbReference>
<comment type="caution">
    <text evidence="1">The sequence shown here is derived from an EMBL/GenBank/DDBJ whole genome shotgun (WGS) entry which is preliminary data.</text>
</comment>
<sequence>MSCHRRCFPNKATPLQATSIESSDADRWVPIPSEYQDLEQVFSPSKATRLLQHRDWDCSITLKEGVVPPQCRIHPLSQEEEWAMEQYIKEVLQQGYVQPSTSPASAGFFFVKKRDGGLRPCVDYRGLNKLLVQYLCIMLRGAYRTDLREAGTLPFSLAYKGFPSGRLLARFVLGGHRAMLCGVYKRIQHCKPGKGASLCILFCALVDLDYHVQEGCL</sequence>
<dbReference type="InterPro" id="IPR032567">
    <property type="entry name" value="RTL1-rel"/>
</dbReference>
<dbReference type="EMBL" id="JAROKS010000004">
    <property type="protein sequence ID" value="KAK1803863.1"/>
    <property type="molecule type" value="Genomic_DNA"/>
</dbReference>
<evidence type="ECO:0000313" key="1">
    <source>
        <dbReference type="EMBL" id="KAK1803863.1"/>
    </source>
</evidence>
<protein>
    <recommendedName>
        <fullName evidence="3">Reverse transcriptase domain-containing protein</fullName>
    </recommendedName>
</protein>
<dbReference type="Proteomes" id="UP001239994">
    <property type="component" value="Unassembled WGS sequence"/>
</dbReference>
<name>A0AAD8ZR20_9TELE</name>
<reference evidence="1" key="1">
    <citation type="submission" date="2023-03" db="EMBL/GenBank/DDBJ databases">
        <title>Electrophorus voltai genome.</title>
        <authorList>
            <person name="Bian C."/>
        </authorList>
    </citation>
    <scope>NUCLEOTIDE SEQUENCE</scope>
    <source>
        <strain evidence="1">CB-2022</strain>
        <tissue evidence="1">Muscle</tissue>
    </source>
</reference>
<gene>
    <name evidence="1" type="ORF">P4O66_003811</name>
</gene>
<organism evidence="1 2">
    <name type="scientific">Electrophorus voltai</name>
    <dbReference type="NCBI Taxonomy" id="2609070"/>
    <lineage>
        <taxon>Eukaryota</taxon>
        <taxon>Metazoa</taxon>
        <taxon>Chordata</taxon>
        <taxon>Craniata</taxon>
        <taxon>Vertebrata</taxon>
        <taxon>Euteleostomi</taxon>
        <taxon>Actinopterygii</taxon>
        <taxon>Neopterygii</taxon>
        <taxon>Teleostei</taxon>
        <taxon>Ostariophysi</taxon>
        <taxon>Gymnotiformes</taxon>
        <taxon>Gymnotoidei</taxon>
        <taxon>Gymnotidae</taxon>
        <taxon>Electrophorus</taxon>
    </lineage>
</organism>
<evidence type="ECO:0000313" key="2">
    <source>
        <dbReference type="Proteomes" id="UP001239994"/>
    </source>
</evidence>
<dbReference type="SUPFAM" id="SSF56672">
    <property type="entry name" value="DNA/RNA polymerases"/>
    <property type="match status" value="1"/>
</dbReference>
<dbReference type="Gene3D" id="3.10.10.10">
    <property type="entry name" value="HIV Type 1 Reverse Transcriptase, subunit A, domain 1"/>
    <property type="match status" value="1"/>
</dbReference>
<proteinExistence type="predicted"/>
<dbReference type="InterPro" id="IPR043502">
    <property type="entry name" value="DNA/RNA_pol_sf"/>
</dbReference>
<dbReference type="PANTHER" id="PTHR15503">
    <property type="entry name" value="LDOC1 RELATED"/>
    <property type="match status" value="1"/>
</dbReference>
<dbReference type="AlphaFoldDB" id="A0AAD8ZR20"/>
<keyword evidence="2" id="KW-1185">Reference proteome</keyword>